<dbReference type="InterPro" id="IPR025110">
    <property type="entry name" value="AMP-bd_C"/>
</dbReference>
<feature type="domain" description="AMP-binding enzyme C-terminal" evidence="7">
    <location>
        <begin position="404"/>
        <end position="479"/>
    </location>
</feature>
<proteinExistence type="inferred from homology"/>
<name>A0ABW1WC56_9BACL</name>
<dbReference type="PANTHER" id="PTHR43201:SF32">
    <property type="entry name" value="2-SUCCINYLBENZOATE--COA LIGASE, CHLOROPLASTIC_PEROXISOMAL"/>
    <property type="match status" value="1"/>
</dbReference>
<keyword evidence="3 5" id="KW-0547">Nucleotide-binding</keyword>
<evidence type="ECO:0000259" key="7">
    <source>
        <dbReference type="Pfam" id="PF13193"/>
    </source>
</evidence>
<evidence type="ECO:0000256" key="3">
    <source>
        <dbReference type="ARBA" id="ARBA00022741"/>
    </source>
</evidence>
<comment type="function">
    <text evidence="5">Converts 2-succinylbenzoate (OSB) to 2-succinylbenzoyl-CoA (OSB-CoA).</text>
</comment>
<dbReference type="Gene3D" id="3.30.300.30">
    <property type="match status" value="1"/>
</dbReference>
<comment type="caution">
    <text evidence="8">The sequence shown here is derived from an EMBL/GenBank/DDBJ whole genome shotgun (WGS) entry which is preliminary data.</text>
</comment>
<dbReference type="Pfam" id="PF00501">
    <property type="entry name" value="AMP-binding"/>
    <property type="match status" value="1"/>
</dbReference>
<dbReference type="InterPro" id="IPR000873">
    <property type="entry name" value="AMP-dep_synth/lig_dom"/>
</dbReference>
<dbReference type="HAMAP" id="MF_00731">
    <property type="entry name" value="MenE"/>
    <property type="match status" value="1"/>
</dbReference>
<dbReference type="Pfam" id="PF13193">
    <property type="entry name" value="AMP-binding_C"/>
    <property type="match status" value="1"/>
</dbReference>
<reference evidence="9" key="1">
    <citation type="journal article" date="2019" name="Int. J. Syst. Evol. Microbiol.">
        <title>The Global Catalogue of Microorganisms (GCM) 10K type strain sequencing project: providing services to taxonomists for standard genome sequencing and annotation.</title>
        <authorList>
            <consortium name="The Broad Institute Genomics Platform"/>
            <consortium name="The Broad Institute Genome Sequencing Center for Infectious Disease"/>
            <person name="Wu L."/>
            <person name="Ma J."/>
        </authorList>
    </citation>
    <scope>NUCLEOTIDE SEQUENCE [LARGE SCALE GENOMIC DNA]</scope>
    <source>
        <strain evidence="9">CCUG 42001</strain>
    </source>
</reference>
<evidence type="ECO:0000256" key="5">
    <source>
        <dbReference type="HAMAP-Rule" id="MF_00731"/>
    </source>
</evidence>
<dbReference type="InterPro" id="IPR042099">
    <property type="entry name" value="ANL_N_sf"/>
</dbReference>
<dbReference type="InterPro" id="IPR045851">
    <property type="entry name" value="AMP-bd_C_sf"/>
</dbReference>
<dbReference type="GO" id="GO:0008756">
    <property type="term" value="F:o-succinylbenzoate-CoA ligase activity"/>
    <property type="evidence" value="ECO:0007669"/>
    <property type="project" value="UniProtKB-EC"/>
</dbReference>
<feature type="domain" description="AMP-dependent synthetase/ligase" evidence="6">
    <location>
        <begin position="10"/>
        <end position="354"/>
    </location>
</feature>
<keyword evidence="4 5" id="KW-0067">ATP-binding</keyword>
<organism evidence="8 9">
    <name type="scientific">Sporolactobacillus kofuensis</name>
    <dbReference type="NCBI Taxonomy" id="269672"/>
    <lineage>
        <taxon>Bacteria</taxon>
        <taxon>Bacillati</taxon>
        <taxon>Bacillota</taxon>
        <taxon>Bacilli</taxon>
        <taxon>Bacillales</taxon>
        <taxon>Sporolactobacillaceae</taxon>
        <taxon>Sporolactobacillus</taxon>
    </lineage>
</organism>
<comment type="pathway">
    <text evidence="5">Quinol/quinone metabolism; menaquinone biosynthesis.</text>
</comment>
<dbReference type="InterPro" id="IPR010192">
    <property type="entry name" value="MenE"/>
</dbReference>
<dbReference type="Proteomes" id="UP001596267">
    <property type="component" value="Unassembled WGS sequence"/>
</dbReference>
<evidence type="ECO:0000259" key="6">
    <source>
        <dbReference type="Pfam" id="PF00501"/>
    </source>
</evidence>
<comment type="similarity">
    <text evidence="5">Belongs to the ATP-dependent AMP-binding enzyme family. MenE subfamily.</text>
</comment>
<accession>A0ABW1WC56</accession>
<dbReference type="InterPro" id="IPR020845">
    <property type="entry name" value="AMP-binding_CS"/>
</dbReference>
<dbReference type="Gene3D" id="3.40.50.12780">
    <property type="entry name" value="N-terminal domain of ligase-like"/>
    <property type="match status" value="1"/>
</dbReference>
<protein>
    <recommendedName>
        <fullName evidence="5">2-succinylbenzoate--CoA ligase</fullName>
        <ecNumber evidence="5">6.2.1.26</ecNumber>
    </recommendedName>
    <alternativeName>
        <fullName evidence="5">o-succinylbenzoyl-CoA synthetase</fullName>
        <shortName evidence="5">OSB-CoA synthetase</shortName>
    </alternativeName>
</protein>
<dbReference type="EMBL" id="JBHSTQ010000004">
    <property type="protein sequence ID" value="MFC6386152.1"/>
    <property type="molecule type" value="Genomic_DNA"/>
</dbReference>
<dbReference type="EC" id="6.2.1.26" evidence="5"/>
<keyword evidence="2 5" id="KW-0436">Ligase</keyword>
<evidence type="ECO:0000256" key="4">
    <source>
        <dbReference type="ARBA" id="ARBA00022840"/>
    </source>
</evidence>
<gene>
    <name evidence="5" type="primary">menE</name>
    <name evidence="8" type="ORF">ACFP7A_06035</name>
</gene>
<dbReference type="PANTHER" id="PTHR43201">
    <property type="entry name" value="ACYL-COA SYNTHETASE"/>
    <property type="match status" value="1"/>
</dbReference>
<evidence type="ECO:0000256" key="2">
    <source>
        <dbReference type="ARBA" id="ARBA00022598"/>
    </source>
</evidence>
<keyword evidence="1 5" id="KW-0474">Menaquinone biosynthesis</keyword>
<evidence type="ECO:0000256" key="1">
    <source>
        <dbReference type="ARBA" id="ARBA00022428"/>
    </source>
</evidence>
<sequence length="495" mass="54829">MPSMPQWLYQRAQLTPHRLAFETEHEKLSFQQLYVHVQKTASALRSAGVVSGAYIASLQGNTIRCAILTHALMMAGAVMVPLNTRLSVDELTQQIQDSGSQMLITDESNEEKAIKVGEKTSCTVLHISALFTAKTPLIDFSTEVQLNEPCTVIFTSGTTGRPKGVVLTYGNHWWNANASLLNLGLTQKDTWLCCVPLFHVSGLSILMKSVIYGMPVYLCEKFSPETVNHQITKGGISHISVVAPMLQRMMDALGEGKTYPSTLRCILLGGGPVPQHLLQRCLGLHMPIYQTYGMSETASQSVTLPPESMLEKAGSAGKPLFPMQIRIISDGHSAAVDEPGEIQVKGPTVFSHYLNNADATKQAFEDQWFLTGDIGYLDDDGFLFVLDRRKDLIISGGENIYPAEVESILNGFEGVQRAGVIGIPDTQWGHVPIAFVSLRHAEQFSEHALIDYCRGHLAHYKVPKRIYVIDQLPENASHKLLRRKLFAYYKQMNNQ</sequence>
<comment type="pathway">
    <text evidence="5">Quinol/quinone metabolism; 1,4-dihydroxy-2-naphthoate biosynthesis; 1,4-dihydroxy-2-naphthoate from chorismate: step 5/7.</text>
</comment>
<evidence type="ECO:0000313" key="9">
    <source>
        <dbReference type="Proteomes" id="UP001596267"/>
    </source>
</evidence>
<dbReference type="NCBIfam" id="NF002966">
    <property type="entry name" value="PRK03640.1"/>
    <property type="match status" value="1"/>
</dbReference>
<dbReference type="NCBIfam" id="TIGR01923">
    <property type="entry name" value="menE"/>
    <property type="match status" value="1"/>
</dbReference>
<dbReference type="PROSITE" id="PS00455">
    <property type="entry name" value="AMP_BINDING"/>
    <property type="match status" value="1"/>
</dbReference>
<dbReference type="RefSeq" id="WP_253052910.1">
    <property type="nucleotide sequence ID" value="NZ_JAMXWN010000003.1"/>
</dbReference>
<dbReference type="SUPFAM" id="SSF56801">
    <property type="entry name" value="Acetyl-CoA synthetase-like"/>
    <property type="match status" value="1"/>
</dbReference>
<comment type="catalytic activity">
    <reaction evidence="5">
        <text>2-succinylbenzoate + ATP + CoA = 2-succinylbenzoyl-CoA + AMP + diphosphate</text>
        <dbReference type="Rhea" id="RHEA:17009"/>
        <dbReference type="ChEBI" id="CHEBI:18325"/>
        <dbReference type="ChEBI" id="CHEBI:30616"/>
        <dbReference type="ChEBI" id="CHEBI:33019"/>
        <dbReference type="ChEBI" id="CHEBI:57287"/>
        <dbReference type="ChEBI" id="CHEBI:57364"/>
        <dbReference type="ChEBI" id="CHEBI:456215"/>
        <dbReference type="EC" id="6.2.1.26"/>
    </reaction>
</comment>
<keyword evidence="9" id="KW-1185">Reference proteome</keyword>
<evidence type="ECO:0000313" key="8">
    <source>
        <dbReference type="EMBL" id="MFC6386152.1"/>
    </source>
</evidence>